<keyword evidence="1" id="KW-0175">Coiled coil</keyword>
<feature type="coiled-coil region" evidence="1">
    <location>
        <begin position="96"/>
        <end position="123"/>
    </location>
</feature>
<dbReference type="AlphaFoldDB" id="A0AA39LEU4"/>
<organism evidence="2 3">
    <name type="scientific">Steinernema hermaphroditum</name>
    <dbReference type="NCBI Taxonomy" id="289476"/>
    <lineage>
        <taxon>Eukaryota</taxon>
        <taxon>Metazoa</taxon>
        <taxon>Ecdysozoa</taxon>
        <taxon>Nematoda</taxon>
        <taxon>Chromadorea</taxon>
        <taxon>Rhabditida</taxon>
        <taxon>Tylenchina</taxon>
        <taxon>Panagrolaimomorpha</taxon>
        <taxon>Strongyloidoidea</taxon>
        <taxon>Steinernematidae</taxon>
        <taxon>Steinernema</taxon>
    </lineage>
</organism>
<comment type="caution">
    <text evidence="2">The sequence shown here is derived from an EMBL/GenBank/DDBJ whole genome shotgun (WGS) entry which is preliminary data.</text>
</comment>
<dbReference type="Proteomes" id="UP001175271">
    <property type="component" value="Unassembled WGS sequence"/>
</dbReference>
<gene>
    <name evidence="2" type="ORF">QR680_000866</name>
</gene>
<reference evidence="2" key="1">
    <citation type="submission" date="2023-06" db="EMBL/GenBank/DDBJ databases">
        <title>Genomic analysis of the entomopathogenic nematode Steinernema hermaphroditum.</title>
        <authorList>
            <person name="Schwarz E.M."/>
            <person name="Heppert J.K."/>
            <person name="Baniya A."/>
            <person name="Schwartz H.T."/>
            <person name="Tan C.-H."/>
            <person name="Antoshechkin I."/>
            <person name="Sternberg P.W."/>
            <person name="Goodrich-Blair H."/>
            <person name="Dillman A.R."/>
        </authorList>
    </citation>
    <scope>NUCLEOTIDE SEQUENCE</scope>
    <source>
        <strain evidence="2">PS9179</strain>
        <tissue evidence="2">Whole animal</tissue>
    </source>
</reference>
<protein>
    <submittedName>
        <fullName evidence="2">Uncharacterized protein</fullName>
    </submittedName>
</protein>
<feature type="coiled-coil region" evidence="1">
    <location>
        <begin position="148"/>
        <end position="182"/>
    </location>
</feature>
<sequence length="277" mass="31873">MHGNPSPSTTHKEIDHVLGVMNEINAVEGDTVAELMLRMKGQEPSEWEEFQLEIVSEFSAFVCSAREHVEKPVQLDIVNGFIDSFAIALGYALRAVEEKDKKLVELERQLVECKKGEQNANDKLARMQDFTKQNAALIEEVNHLWEVKTEMESNLQSTKQTIDKLEKDIKERTEMLRKLKNGFSLLKEKDQEIAKLRTENSHDKRVIANLQYHLHKAKNSIHKFYHNGQQGIPIHPLYQPLPAQFRKRTAVVANRHVQDLGQPPFKRQAVVPPNFPQ</sequence>
<evidence type="ECO:0000313" key="3">
    <source>
        <dbReference type="Proteomes" id="UP001175271"/>
    </source>
</evidence>
<dbReference type="EMBL" id="JAUCMV010000005">
    <property type="protein sequence ID" value="KAK0394668.1"/>
    <property type="molecule type" value="Genomic_DNA"/>
</dbReference>
<accession>A0AA39LEU4</accession>
<name>A0AA39LEU4_9BILA</name>
<proteinExistence type="predicted"/>
<evidence type="ECO:0000313" key="2">
    <source>
        <dbReference type="EMBL" id="KAK0394668.1"/>
    </source>
</evidence>
<keyword evidence="3" id="KW-1185">Reference proteome</keyword>
<evidence type="ECO:0000256" key="1">
    <source>
        <dbReference type="SAM" id="Coils"/>
    </source>
</evidence>